<dbReference type="STRING" id="52694.ACWI_33290"/>
<sequence length="49" mass="5602">MSGHLWCEFKNMWCSDTDEEDYADMNCDGDCKGCIFSEVVGNEDKDGRD</sequence>
<evidence type="ECO:0000313" key="2">
    <source>
        <dbReference type="Proteomes" id="UP000176244"/>
    </source>
</evidence>
<dbReference type="AlphaFoldDB" id="A0A1F2PDM3"/>
<organism evidence="1 2">
    <name type="scientific">Acetobacterium wieringae</name>
    <dbReference type="NCBI Taxonomy" id="52694"/>
    <lineage>
        <taxon>Bacteria</taxon>
        <taxon>Bacillati</taxon>
        <taxon>Bacillota</taxon>
        <taxon>Clostridia</taxon>
        <taxon>Eubacteriales</taxon>
        <taxon>Eubacteriaceae</taxon>
        <taxon>Acetobacterium</taxon>
    </lineage>
</organism>
<evidence type="ECO:0000313" key="1">
    <source>
        <dbReference type="EMBL" id="OFV69135.1"/>
    </source>
</evidence>
<proteinExistence type="predicted"/>
<dbReference type="Proteomes" id="UP000176244">
    <property type="component" value="Unassembled WGS sequence"/>
</dbReference>
<protein>
    <submittedName>
        <fullName evidence="1">Uncharacterized protein</fullName>
    </submittedName>
</protein>
<gene>
    <name evidence="1" type="ORF">ACWI_33290</name>
</gene>
<reference evidence="1 2" key="1">
    <citation type="submission" date="2015-09" db="EMBL/GenBank/DDBJ databases">
        <title>Genome sequence of Acetobacterium wieringae DSM 1911.</title>
        <authorList>
            <person name="Poehlein A."/>
            <person name="Bengelsdorf F.R."/>
            <person name="Schiel-Bengelsdorf B."/>
            <person name="Duerre P."/>
            <person name="Daniel R."/>
        </authorList>
    </citation>
    <scope>NUCLEOTIDE SEQUENCE [LARGE SCALE GENOMIC DNA]</scope>
    <source>
        <strain evidence="1 2">DSM 1911</strain>
    </source>
</reference>
<dbReference type="RefSeq" id="WP_175440972.1">
    <property type="nucleotide sequence ID" value="NZ_LKEU01000044.1"/>
</dbReference>
<name>A0A1F2PDM3_9FIRM</name>
<dbReference type="EMBL" id="LKEU01000044">
    <property type="protein sequence ID" value="OFV69135.1"/>
    <property type="molecule type" value="Genomic_DNA"/>
</dbReference>
<accession>A0A1F2PDM3</accession>
<comment type="caution">
    <text evidence="1">The sequence shown here is derived from an EMBL/GenBank/DDBJ whole genome shotgun (WGS) entry which is preliminary data.</text>
</comment>